<dbReference type="PRINTS" id="PR00252">
    <property type="entry name" value="NRIONCHANNEL"/>
</dbReference>
<dbReference type="InterPro" id="IPR036719">
    <property type="entry name" value="Neuro-gated_channel_TM_sf"/>
</dbReference>
<dbReference type="SUPFAM" id="SSF90112">
    <property type="entry name" value="Neurotransmitter-gated ion-channel transmembrane pore"/>
    <property type="match status" value="1"/>
</dbReference>
<feature type="transmembrane region" description="Helical" evidence="11">
    <location>
        <begin position="291"/>
        <end position="313"/>
    </location>
</feature>
<dbReference type="InterPro" id="IPR018000">
    <property type="entry name" value="Neurotransmitter_ion_chnl_CS"/>
</dbReference>
<evidence type="ECO:0000256" key="9">
    <source>
        <dbReference type="ARBA" id="ARBA00023136"/>
    </source>
</evidence>
<dbReference type="Pfam" id="PF02932">
    <property type="entry name" value="Neur_chan_memb"/>
    <property type="match status" value="1"/>
</dbReference>
<protein>
    <submittedName>
        <fullName evidence="15">Glutamate-gated chloride channel</fullName>
    </submittedName>
</protein>
<keyword evidence="5 11" id="KW-0812">Transmembrane</keyword>
<evidence type="ECO:0000256" key="8">
    <source>
        <dbReference type="ARBA" id="ARBA00023065"/>
    </source>
</evidence>
<evidence type="ECO:0000256" key="6">
    <source>
        <dbReference type="ARBA" id="ARBA00022729"/>
    </source>
</evidence>
<keyword evidence="3 11" id="KW-0813">Transport</keyword>
<feature type="transmembrane region" description="Helical" evidence="11">
    <location>
        <begin position="259"/>
        <end position="279"/>
    </location>
</feature>
<dbReference type="Gene3D" id="2.70.170.10">
    <property type="entry name" value="Neurotransmitter-gated ion-channel ligand-binding domain"/>
    <property type="match status" value="1"/>
</dbReference>
<keyword evidence="6" id="KW-0732">Signal</keyword>
<dbReference type="PROSITE" id="PS00236">
    <property type="entry name" value="NEUROTR_ION_CHANNEL"/>
    <property type="match status" value="1"/>
</dbReference>
<evidence type="ECO:0000259" key="13">
    <source>
        <dbReference type="Pfam" id="PF02932"/>
    </source>
</evidence>
<organism evidence="14 15">
    <name type="scientific">Syphacia muris</name>
    <dbReference type="NCBI Taxonomy" id="451379"/>
    <lineage>
        <taxon>Eukaryota</taxon>
        <taxon>Metazoa</taxon>
        <taxon>Ecdysozoa</taxon>
        <taxon>Nematoda</taxon>
        <taxon>Chromadorea</taxon>
        <taxon>Rhabditida</taxon>
        <taxon>Spirurina</taxon>
        <taxon>Oxyuridomorpha</taxon>
        <taxon>Oxyuroidea</taxon>
        <taxon>Oxyuridae</taxon>
        <taxon>Syphacia</taxon>
    </lineage>
</organism>
<dbReference type="InterPro" id="IPR038050">
    <property type="entry name" value="Neuro_actylchol_rec"/>
</dbReference>
<dbReference type="GO" id="GO:0004888">
    <property type="term" value="F:transmembrane signaling receptor activity"/>
    <property type="evidence" value="ECO:0007669"/>
    <property type="project" value="InterPro"/>
</dbReference>
<name>A0A0N5AGP4_9BILA</name>
<evidence type="ECO:0000256" key="3">
    <source>
        <dbReference type="ARBA" id="ARBA00022448"/>
    </source>
</evidence>
<reference evidence="15" key="1">
    <citation type="submission" date="2016-04" db="UniProtKB">
        <authorList>
            <consortium name="WormBaseParasite"/>
        </authorList>
    </citation>
    <scope>IDENTIFICATION</scope>
</reference>
<comment type="similarity">
    <text evidence="11">Belongs to the ligand-gated ion channel (TC 1.A.9) family.</text>
</comment>
<dbReference type="SMR" id="A0A0N5AGP4"/>
<dbReference type="SUPFAM" id="SSF63712">
    <property type="entry name" value="Nicotinic receptor ligand binding domain-like"/>
    <property type="match status" value="1"/>
</dbReference>
<keyword evidence="4" id="KW-1003">Cell membrane</keyword>
<keyword evidence="9 11" id="KW-0472">Membrane</keyword>
<dbReference type="CDD" id="cd19062">
    <property type="entry name" value="LGIC_TM_GluCl"/>
    <property type="match status" value="1"/>
</dbReference>
<evidence type="ECO:0000313" key="15">
    <source>
        <dbReference type="WBParaSite" id="SMUV_0000350701-mRNA-1"/>
    </source>
</evidence>
<dbReference type="InterPro" id="IPR006201">
    <property type="entry name" value="Neur_channel"/>
</dbReference>
<feature type="transmembrane region" description="Helical" evidence="11">
    <location>
        <begin position="234"/>
        <end position="253"/>
    </location>
</feature>
<dbReference type="Pfam" id="PF02931">
    <property type="entry name" value="Neur_chan_LBD"/>
    <property type="match status" value="1"/>
</dbReference>
<dbReference type="PRINTS" id="PR00253">
    <property type="entry name" value="GABAARECEPTR"/>
</dbReference>
<dbReference type="GO" id="GO:0005230">
    <property type="term" value="F:extracellular ligand-gated monoatomic ion channel activity"/>
    <property type="evidence" value="ECO:0007669"/>
    <property type="project" value="InterPro"/>
</dbReference>
<feature type="transmembrane region" description="Helical" evidence="11">
    <location>
        <begin position="392"/>
        <end position="412"/>
    </location>
</feature>
<evidence type="ECO:0000256" key="5">
    <source>
        <dbReference type="ARBA" id="ARBA00022692"/>
    </source>
</evidence>
<keyword evidence="10 11" id="KW-0407">Ion channel</keyword>
<dbReference type="GO" id="GO:0005886">
    <property type="term" value="C:plasma membrane"/>
    <property type="evidence" value="ECO:0007669"/>
    <property type="project" value="UniProtKB-SubCell"/>
</dbReference>
<dbReference type="InterPro" id="IPR006202">
    <property type="entry name" value="Neur_chan_lig-bd"/>
</dbReference>
<evidence type="ECO:0000259" key="12">
    <source>
        <dbReference type="Pfam" id="PF02931"/>
    </source>
</evidence>
<dbReference type="WBParaSite" id="SMUV_0000350701-mRNA-1">
    <property type="protein sequence ID" value="SMUV_0000350701-mRNA-1"/>
    <property type="gene ID" value="SMUV_0000350701"/>
</dbReference>
<evidence type="ECO:0000313" key="14">
    <source>
        <dbReference type="Proteomes" id="UP000046393"/>
    </source>
</evidence>
<dbReference type="AlphaFoldDB" id="A0A0N5AGP4"/>
<dbReference type="Gene3D" id="1.20.58.390">
    <property type="entry name" value="Neurotransmitter-gated ion-channel transmembrane domain"/>
    <property type="match status" value="1"/>
</dbReference>
<evidence type="ECO:0000256" key="11">
    <source>
        <dbReference type="RuleBase" id="RU000687"/>
    </source>
</evidence>
<dbReference type="STRING" id="451379.A0A0N5AGP4"/>
<dbReference type="InterPro" id="IPR044721">
    <property type="entry name" value="GluCl_TM"/>
</dbReference>
<proteinExistence type="inferred from homology"/>
<accession>A0A0N5AGP4</accession>
<dbReference type="Proteomes" id="UP000046393">
    <property type="component" value="Unplaced"/>
</dbReference>
<dbReference type="PANTHER" id="PTHR18945">
    <property type="entry name" value="NEUROTRANSMITTER GATED ION CHANNEL"/>
    <property type="match status" value="1"/>
</dbReference>
<keyword evidence="8 11" id="KW-0406">Ion transport</keyword>
<dbReference type="InterPro" id="IPR036734">
    <property type="entry name" value="Neur_chan_lig-bd_sf"/>
</dbReference>
<sequence length="416" mass="48471">MEQEILGDLLVNYDEKVRPPQINNTGPSPVIVTVNMLLRMLSKIDVVNMEYNLQITFRERWLDRRLAYKDKYRSRADLPNFLTVTWVKDSIWIPDTFFPTEKTAHRHHIDTENMFLRIFPDGQILYSVRLSMTLSCPMKLQNYPFDIQKCNFDIISYAHTTKDLVYRWDTDDEPVRKKGEVGQDLPNFKLTSIVTNDNCTSHTTTGSYGCLRMELRLSREFRFVNASDTFTDKAILYGPTAMIVVVSWVSFWIDMHSTAGRVALGVTTLLTMTTMQSSINAKLPPVSYVKLVDYWLGACQAFVFGALLEYAFVSYKDNCLQQLSTVSPMKKARKRRQKIDLIGEIDALQPHCTCHLLQPEFRQTRSLIPDWLRKYFVKPTYWPAQIDFYARWIAPSGFLIFNLIYWTACYTIKKIE</sequence>
<comment type="subcellular location">
    <subcellularLocation>
        <location evidence="2">Cell membrane</location>
    </subcellularLocation>
    <subcellularLocation>
        <location evidence="1">Membrane</location>
        <topology evidence="1">Multi-pass membrane protein</topology>
    </subcellularLocation>
</comment>
<keyword evidence="14" id="KW-1185">Reference proteome</keyword>
<evidence type="ECO:0000256" key="2">
    <source>
        <dbReference type="ARBA" id="ARBA00004236"/>
    </source>
</evidence>
<evidence type="ECO:0000256" key="10">
    <source>
        <dbReference type="ARBA" id="ARBA00023303"/>
    </source>
</evidence>
<evidence type="ECO:0000256" key="1">
    <source>
        <dbReference type="ARBA" id="ARBA00004141"/>
    </source>
</evidence>
<feature type="domain" description="Neurotransmitter-gated ion-channel ligand-binding" evidence="12">
    <location>
        <begin position="2"/>
        <end position="219"/>
    </location>
</feature>
<dbReference type="InterPro" id="IPR006029">
    <property type="entry name" value="Neurotrans-gated_channel_TM"/>
</dbReference>
<dbReference type="CDD" id="cd18993">
    <property type="entry name" value="LGIC_ECD_GluCl"/>
    <property type="match status" value="1"/>
</dbReference>
<dbReference type="InterPro" id="IPR006028">
    <property type="entry name" value="GABAA/Glycine_rcpt"/>
</dbReference>
<dbReference type="NCBIfam" id="TIGR00860">
    <property type="entry name" value="LIC"/>
    <property type="match status" value="1"/>
</dbReference>
<feature type="domain" description="Neurotransmitter-gated ion-channel transmembrane" evidence="13">
    <location>
        <begin position="236"/>
        <end position="329"/>
    </location>
</feature>
<evidence type="ECO:0000256" key="4">
    <source>
        <dbReference type="ARBA" id="ARBA00022475"/>
    </source>
</evidence>
<keyword evidence="7 11" id="KW-1133">Transmembrane helix</keyword>
<evidence type="ECO:0000256" key="7">
    <source>
        <dbReference type="ARBA" id="ARBA00022989"/>
    </source>
</evidence>